<feature type="domain" description="NmrA-like" evidence="1">
    <location>
        <begin position="7"/>
        <end position="240"/>
    </location>
</feature>
<dbReference type="CDD" id="cd05269">
    <property type="entry name" value="TMR_SDR_a"/>
    <property type="match status" value="1"/>
</dbReference>
<dbReference type="EMBL" id="PRLP01000001">
    <property type="protein sequence ID" value="PPC79346.1"/>
    <property type="molecule type" value="Genomic_DNA"/>
</dbReference>
<dbReference type="InterPro" id="IPR036291">
    <property type="entry name" value="NAD(P)-bd_dom_sf"/>
</dbReference>
<dbReference type="Pfam" id="PF05368">
    <property type="entry name" value="NmrA"/>
    <property type="match status" value="1"/>
</dbReference>
<accession>A0A2S5KYK2</accession>
<organism evidence="2 3">
    <name type="scientific">Proteobacteria bacterium 228</name>
    <dbReference type="NCBI Taxonomy" id="2083153"/>
    <lineage>
        <taxon>Bacteria</taxon>
        <taxon>Pseudomonadati</taxon>
        <taxon>Pseudomonadota</taxon>
    </lineage>
</organism>
<dbReference type="SUPFAM" id="SSF51735">
    <property type="entry name" value="NAD(P)-binding Rossmann-fold domains"/>
    <property type="match status" value="1"/>
</dbReference>
<evidence type="ECO:0000313" key="2">
    <source>
        <dbReference type="EMBL" id="PPC79346.1"/>
    </source>
</evidence>
<dbReference type="PANTHER" id="PTHR47129">
    <property type="entry name" value="QUINONE OXIDOREDUCTASE 2"/>
    <property type="match status" value="1"/>
</dbReference>
<proteinExistence type="predicted"/>
<sequence length="299" mass="31258">MADIFPILVTGANGQLGRLVIKALLDDLQVPAAQIIATSRSMESLTDLAALGVVTRSADFNDPASLQAAFSGARRLLLISTDAIDRAGVRLQQHKNAVAAAEAAGVSHVVYTSMPKPEPGSAITFAGDHYGTEQALVASNLSWTVLRNCWYMENLLMSVPHALQTGQWYSAAADGKIANISRADCALAAATALAKADFSNKTYTLTGAEAHSTAEMAAIISEVSGKPLQVIDIPDAALAEGLQAAGLPGFLIPVLVSFDTNTRLGGVADISHDYTTLTGRQPLPFRDFVIASKAALLGN</sequence>
<dbReference type="PANTHER" id="PTHR47129:SF1">
    <property type="entry name" value="NMRA-LIKE DOMAIN-CONTAINING PROTEIN"/>
    <property type="match status" value="1"/>
</dbReference>
<dbReference type="OrthoDB" id="5510591at2"/>
<dbReference type="Gene3D" id="3.90.25.10">
    <property type="entry name" value="UDP-galactose 4-epimerase, domain 1"/>
    <property type="match status" value="1"/>
</dbReference>
<evidence type="ECO:0000259" key="1">
    <source>
        <dbReference type="Pfam" id="PF05368"/>
    </source>
</evidence>
<dbReference type="InterPro" id="IPR008030">
    <property type="entry name" value="NmrA-like"/>
</dbReference>
<reference evidence="2 3" key="1">
    <citation type="submission" date="2018-02" db="EMBL/GenBank/DDBJ databases">
        <title>novel marine gammaproteobacteria from coastal saline agro ecosystem.</title>
        <authorList>
            <person name="Krishnan R."/>
            <person name="Ramesh Kumar N."/>
        </authorList>
    </citation>
    <scope>NUCLEOTIDE SEQUENCE [LARGE SCALE GENOMIC DNA]</scope>
    <source>
        <strain evidence="2 3">228</strain>
    </source>
</reference>
<name>A0A2S5KYK2_9PROT</name>
<dbReference type="InterPro" id="IPR052718">
    <property type="entry name" value="NmrA-type_oxidoreductase"/>
</dbReference>
<protein>
    <submittedName>
        <fullName evidence="2">NAD(P)-dependent oxidoreductase</fullName>
    </submittedName>
</protein>
<dbReference type="Gene3D" id="3.40.50.720">
    <property type="entry name" value="NAD(P)-binding Rossmann-like Domain"/>
    <property type="match status" value="1"/>
</dbReference>
<dbReference type="Proteomes" id="UP000238196">
    <property type="component" value="Unassembled WGS sequence"/>
</dbReference>
<dbReference type="AlphaFoldDB" id="A0A2S5KYK2"/>
<comment type="caution">
    <text evidence="2">The sequence shown here is derived from an EMBL/GenBank/DDBJ whole genome shotgun (WGS) entry which is preliminary data.</text>
</comment>
<gene>
    <name evidence="2" type="ORF">C4K68_00030</name>
</gene>
<evidence type="ECO:0000313" key="3">
    <source>
        <dbReference type="Proteomes" id="UP000238196"/>
    </source>
</evidence>